<feature type="transmembrane region" description="Helical" evidence="1">
    <location>
        <begin position="39"/>
        <end position="57"/>
    </location>
</feature>
<dbReference type="InterPro" id="IPR035211">
    <property type="entry name" value="DUF5325"/>
</dbReference>
<accession>A0A2S5GGM7</accession>
<keyword evidence="1" id="KW-0472">Membrane</keyword>
<dbReference type="EMBL" id="PREZ01000001">
    <property type="protein sequence ID" value="PPA72192.1"/>
    <property type="molecule type" value="Genomic_DNA"/>
</dbReference>
<dbReference type="Proteomes" id="UP000239047">
    <property type="component" value="Unassembled WGS sequence"/>
</dbReference>
<name>A0A2S5GGM7_9BACL</name>
<dbReference type="Pfam" id="PF17259">
    <property type="entry name" value="DUF5325"/>
    <property type="match status" value="1"/>
</dbReference>
<dbReference type="AlphaFoldDB" id="A0A2S5GGM7"/>
<evidence type="ECO:0000313" key="3">
    <source>
        <dbReference type="Proteomes" id="UP000239047"/>
    </source>
</evidence>
<proteinExistence type="predicted"/>
<evidence type="ECO:0000256" key="1">
    <source>
        <dbReference type="SAM" id="Phobius"/>
    </source>
</evidence>
<comment type="caution">
    <text evidence="2">The sequence shown here is derived from an EMBL/GenBank/DDBJ whole genome shotgun (WGS) entry which is preliminary data.</text>
</comment>
<organism evidence="2 3">
    <name type="scientific">Jeotgalibacillus proteolyticus</name>
    <dbReference type="NCBI Taxonomy" id="2082395"/>
    <lineage>
        <taxon>Bacteria</taxon>
        <taxon>Bacillati</taxon>
        <taxon>Bacillota</taxon>
        <taxon>Bacilli</taxon>
        <taxon>Bacillales</taxon>
        <taxon>Caryophanaceae</taxon>
        <taxon>Jeotgalibacillus</taxon>
    </lineage>
</organism>
<protein>
    <submittedName>
        <fullName evidence="2">Uncharacterized protein</fullName>
    </submittedName>
</protein>
<gene>
    <name evidence="2" type="ORF">C4B60_02105</name>
</gene>
<feature type="transmembrane region" description="Helical" evidence="1">
    <location>
        <begin position="12"/>
        <end position="33"/>
    </location>
</feature>
<dbReference type="OrthoDB" id="2679959at2"/>
<sequence>MEIKEVDGVEKGNGIFILYAFAAVLAMTGVGIAVGERSFLGAVISLIALTAVFGMGFKTKKKHRELAELKNAEQ</sequence>
<reference evidence="2 3" key="1">
    <citation type="submission" date="2018-02" db="EMBL/GenBank/DDBJ databases">
        <title>Jeotgalibacillus proteolyticum sp. nov. a protease producing bacterium isolated from ocean sediments of Laizhou Bay.</title>
        <authorList>
            <person name="Li Y."/>
        </authorList>
    </citation>
    <scope>NUCLEOTIDE SEQUENCE [LARGE SCALE GENOMIC DNA]</scope>
    <source>
        <strain evidence="2 3">22-7</strain>
    </source>
</reference>
<keyword evidence="1" id="KW-0812">Transmembrane</keyword>
<evidence type="ECO:0000313" key="2">
    <source>
        <dbReference type="EMBL" id="PPA72192.1"/>
    </source>
</evidence>
<keyword evidence="3" id="KW-1185">Reference proteome</keyword>
<keyword evidence="1" id="KW-1133">Transmembrane helix</keyword>